<feature type="compositionally biased region" description="Basic and acidic residues" evidence="4">
    <location>
        <begin position="897"/>
        <end position="906"/>
    </location>
</feature>
<dbReference type="Pfam" id="PF11976">
    <property type="entry name" value="Rad60-SLD"/>
    <property type="match status" value="1"/>
</dbReference>
<protein>
    <recommendedName>
        <fullName evidence="5">Rad60/SUMO-like domain-containing protein</fullName>
    </recommendedName>
</protein>
<feature type="region of interest" description="Disordered" evidence="4">
    <location>
        <begin position="134"/>
        <end position="179"/>
    </location>
</feature>
<feature type="compositionally biased region" description="Basic and acidic residues" evidence="4">
    <location>
        <begin position="79"/>
        <end position="92"/>
    </location>
</feature>
<evidence type="ECO:0000256" key="2">
    <source>
        <dbReference type="ARBA" id="ARBA00022499"/>
    </source>
</evidence>
<dbReference type="EMBL" id="RWIC01000163">
    <property type="protein sequence ID" value="TKC48373.1"/>
    <property type="molecule type" value="Genomic_DNA"/>
</dbReference>
<feature type="region of interest" description="Disordered" evidence="4">
    <location>
        <begin position="72"/>
        <end position="92"/>
    </location>
</feature>
<keyword evidence="2" id="KW-1017">Isopeptide bond</keyword>
<dbReference type="Gene3D" id="3.10.20.90">
    <property type="entry name" value="Phosphatidylinositol 3-kinase Catalytic Subunit, Chain A, domain 1"/>
    <property type="match status" value="1"/>
</dbReference>
<dbReference type="PANTHER" id="PTHR10562">
    <property type="entry name" value="SMALL UBIQUITIN-RELATED MODIFIER"/>
    <property type="match status" value="1"/>
</dbReference>
<feature type="non-terminal residue" evidence="6">
    <location>
        <position position="1366"/>
    </location>
</feature>
<feature type="domain" description="Rad60/SUMO-like" evidence="5">
    <location>
        <begin position="447"/>
        <end position="485"/>
    </location>
</feature>
<name>A0A4U1FF69_MONMO</name>
<dbReference type="InterPro" id="IPR022617">
    <property type="entry name" value="Rad60/SUMO-like_dom"/>
</dbReference>
<feature type="compositionally biased region" description="Basic and acidic residues" evidence="4">
    <location>
        <begin position="134"/>
        <end position="150"/>
    </location>
</feature>
<feature type="region of interest" description="Disordered" evidence="4">
    <location>
        <begin position="992"/>
        <end position="1013"/>
    </location>
</feature>
<accession>A0A4U1FF69</accession>
<sequence>LQGVYFLEDIHVNIFAPNIAKAKNALFSKIIMSTLTLCDIMKSDLLQHFGGHVFVDDAHAGLHDFDQCISSHPKKEKKKEKEGEGKEKEKENNELYRYKAMFQEDLKAKAKMTSLKRVLLRRISNTGLHIHVLDMHTNPAEERERQRGVGEEEEEGEGKGGEGEEEEKEEEGEGGEKEEKEGKYILKVQFMTIIKLKDVFQEIVTKLSLKPRSLFHERFALSNTLDPSATAAASAVVSQNRGTVVVLHIHQDYSQERIYSITNWHILKGKYDKREKRINFDKKFLPEVKENIFEIPSTVKSYFMKLVDLTERLYELHTNWRTENQIDLEDKKWASRHKLQYINTMMNFPTADGQSHCCIDMADVVQNKIFRTESGFYIELCPMYHALKTIQSRYTLSCFCRSWCCLCARSVRTWYLFCEVAAEETPALAMANEKPKEGVKTENNDHINLKVEGQDGSVVQFKSKRHMPLNKLMKAYCEHRPISEADTSVEVPEVVLYSKLPVFRKNFSWLEMEDEDTIDVFWQQTGGLPSSPMIQGDNMVVKPSCNVFTQEFSFNIAYGGYMEDCQEYCTPTCLYIEKKNSYRVQLHDCEQRVKKMELSLYAPFSSQVQNRDELAYFQIIKDREIWLVFLRNTKGNEKRQFGLSQMRPVITPSSKDFSYPLTVYNLDSLIFIFLEWLIKLFLSNLFPSKKIFYNDDIWYCEEGKESIPKMKKSENSYYRASAPDFIFAKVENITAITDGNNYKIKMGHQSYIRYCMAIIEYKMGTGKSHEAVLTELAIQIKLNGEALGLKESPSIFPSVHFVNEYRVFVLESMIVWSVHVQSNFVFHNCESFNSNGDFAEQMSEMTEDWKKQSTQDAEAHGPFVINDVSETANQNGRAFKLIATDLGKNHYLLNGHSTEESGEPRAARAPPRASQLLPRCVEETEAEAKVLRGEGPQRRRSSDENSSPRFYFHIYVSYMKLKYHEAVNLTKELSDKLYSEIFFMKQNKSEEGIERKKSTRKRGSFSKSGVQTEALKSRSSTRLPGFGFLRSALPFADPFHIIRELLIPAPKPGAAELLLLLVRGHSSKSILPVKQPKKYYVTEVSIAAYEYRSMLKEYFNRRICIAFRETVMINESGSIDGHVVIMGHVLLLQTDFILDQGGALGELPELGIELREAPRDLLDAGTQVSEYVAKNKQHTMGNTTVDFNCFLVKTELVMGRTRFLLADSGWHNWWNSLYFFNMWVPVVKSVLVRDFEYLVEHIYFDNNPITHGRTQSTDGKMEIVVVPLLDVDVKRQVLNKISDRKSEKTNTNYNRIHPEQNEVQIADIFLVADPKGLPRYLLEKSLDNDQVFLKGDICLMGIVVEKVTDNEESPIPSENLHDAPLD</sequence>
<comment type="similarity">
    <text evidence="1">Belongs to the ubiquitin family. SUMO subfamily.</text>
</comment>
<gene>
    <name evidence="6" type="ORF">EI555_002218</name>
</gene>
<organism evidence="6 7">
    <name type="scientific">Monodon monoceros</name>
    <name type="common">Narwhal</name>
    <name type="synonym">Ceratodon monodon</name>
    <dbReference type="NCBI Taxonomy" id="40151"/>
    <lineage>
        <taxon>Eukaryota</taxon>
        <taxon>Metazoa</taxon>
        <taxon>Chordata</taxon>
        <taxon>Craniata</taxon>
        <taxon>Vertebrata</taxon>
        <taxon>Euteleostomi</taxon>
        <taxon>Mammalia</taxon>
        <taxon>Eutheria</taxon>
        <taxon>Laurasiatheria</taxon>
        <taxon>Artiodactyla</taxon>
        <taxon>Whippomorpha</taxon>
        <taxon>Cetacea</taxon>
        <taxon>Odontoceti</taxon>
        <taxon>Monodontidae</taxon>
        <taxon>Monodon</taxon>
    </lineage>
</organism>
<evidence type="ECO:0000256" key="3">
    <source>
        <dbReference type="ARBA" id="ARBA00022786"/>
    </source>
</evidence>
<comment type="caution">
    <text evidence="6">The sequence shown here is derived from an EMBL/GenBank/DDBJ whole genome shotgun (WGS) entry which is preliminary data.</text>
</comment>
<evidence type="ECO:0000256" key="4">
    <source>
        <dbReference type="SAM" id="MobiDB-lite"/>
    </source>
</evidence>
<dbReference type="SUPFAM" id="SSF54236">
    <property type="entry name" value="Ubiquitin-like"/>
    <property type="match status" value="1"/>
</dbReference>
<feature type="compositionally biased region" description="Acidic residues" evidence="4">
    <location>
        <begin position="163"/>
        <end position="173"/>
    </location>
</feature>
<dbReference type="InterPro" id="IPR029071">
    <property type="entry name" value="Ubiquitin-like_domsf"/>
</dbReference>
<feature type="non-terminal residue" evidence="6">
    <location>
        <position position="1"/>
    </location>
</feature>
<evidence type="ECO:0000313" key="6">
    <source>
        <dbReference type="EMBL" id="TKC48373.1"/>
    </source>
</evidence>
<keyword evidence="3" id="KW-0833">Ubl conjugation pathway</keyword>
<evidence type="ECO:0000313" key="7">
    <source>
        <dbReference type="Proteomes" id="UP000308365"/>
    </source>
</evidence>
<proteinExistence type="inferred from homology"/>
<evidence type="ECO:0000259" key="5">
    <source>
        <dbReference type="Pfam" id="PF11976"/>
    </source>
</evidence>
<evidence type="ECO:0000256" key="1">
    <source>
        <dbReference type="ARBA" id="ARBA00009185"/>
    </source>
</evidence>
<feature type="region of interest" description="Disordered" evidence="4">
    <location>
        <begin position="893"/>
        <end position="914"/>
    </location>
</feature>
<dbReference type="Proteomes" id="UP000308365">
    <property type="component" value="Unassembled WGS sequence"/>
</dbReference>
<dbReference type="FunFam" id="3.10.20.90:FF:000482">
    <property type="entry name" value="Small ubiquitin-related modifier 2"/>
    <property type="match status" value="1"/>
</dbReference>
<reference evidence="7" key="1">
    <citation type="journal article" date="2019" name="IScience">
        <title>Narwhal Genome Reveals Long-Term Low Genetic Diversity despite Current Large Abundance Size.</title>
        <authorList>
            <person name="Westbury M.V."/>
            <person name="Petersen B."/>
            <person name="Garde E."/>
            <person name="Heide-Jorgensen M.P."/>
            <person name="Lorenzen E.D."/>
        </authorList>
    </citation>
    <scope>NUCLEOTIDE SEQUENCE [LARGE SCALE GENOMIC DNA]</scope>
</reference>